<dbReference type="InterPro" id="IPR016897">
    <property type="entry name" value="SKP1"/>
</dbReference>
<comment type="pathway">
    <text evidence="4">Protein modification; protein ubiquitination.</text>
</comment>
<dbReference type="Proteomes" id="UP001287356">
    <property type="component" value="Unassembled WGS sequence"/>
</dbReference>
<dbReference type="PIRSF" id="PIRSF028729">
    <property type="entry name" value="E3_ubiquit_lig_SCF_Skp"/>
    <property type="match status" value="1"/>
</dbReference>
<keyword evidence="8" id="KW-1185">Reference proteome</keyword>
<proteinExistence type="inferred from homology"/>
<comment type="subunit">
    <text evidence="4">Component of the SCF (SKP1-CUL1-F-box protein) E3 ubiquitin ligase complexes.</text>
</comment>
<name>A0AAE0NAU4_9PEZI</name>
<evidence type="ECO:0000259" key="6">
    <source>
        <dbReference type="Pfam" id="PF03931"/>
    </source>
</evidence>
<dbReference type="InterPro" id="IPR016072">
    <property type="entry name" value="Skp1_comp_dimer"/>
</dbReference>
<evidence type="ECO:0000259" key="5">
    <source>
        <dbReference type="Pfam" id="PF01466"/>
    </source>
</evidence>
<comment type="similarity">
    <text evidence="1 4">Belongs to the SKP1 family.</text>
</comment>
<organism evidence="7 8">
    <name type="scientific">Lasiosphaeria ovina</name>
    <dbReference type="NCBI Taxonomy" id="92902"/>
    <lineage>
        <taxon>Eukaryota</taxon>
        <taxon>Fungi</taxon>
        <taxon>Dikarya</taxon>
        <taxon>Ascomycota</taxon>
        <taxon>Pezizomycotina</taxon>
        <taxon>Sordariomycetes</taxon>
        <taxon>Sordariomycetidae</taxon>
        <taxon>Sordariales</taxon>
        <taxon>Lasiosphaeriaceae</taxon>
        <taxon>Lasiosphaeria</taxon>
    </lineage>
</organism>
<dbReference type="GO" id="GO:0006511">
    <property type="term" value="P:ubiquitin-dependent protein catabolic process"/>
    <property type="evidence" value="ECO:0007669"/>
    <property type="project" value="InterPro"/>
</dbReference>
<evidence type="ECO:0000256" key="4">
    <source>
        <dbReference type="PIRNR" id="PIRNR028729"/>
    </source>
</evidence>
<protein>
    <recommendedName>
        <fullName evidence="4">E3 ubiquitin ligase complex SCF subunit</fullName>
    </recommendedName>
</protein>
<dbReference type="SMART" id="SM00512">
    <property type="entry name" value="Skp1"/>
    <property type="match status" value="1"/>
</dbReference>
<dbReference type="EMBL" id="JAULSN010000003">
    <property type="protein sequence ID" value="KAK3376468.1"/>
    <property type="molecule type" value="Genomic_DNA"/>
</dbReference>
<dbReference type="InterPro" id="IPR011333">
    <property type="entry name" value="SKP1/BTB/POZ_sf"/>
</dbReference>
<dbReference type="SUPFAM" id="SSF54695">
    <property type="entry name" value="POZ domain"/>
    <property type="match status" value="1"/>
</dbReference>
<reference evidence="7" key="1">
    <citation type="journal article" date="2023" name="Mol. Phylogenet. Evol.">
        <title>Genome-scale phylogeny and comparative genomics of the fungal order Sordariales.</title>
        <authorList>
            <person name="Hensen N."/>
            <person name="Bonometti L."/>
            <person name="Westerberg I."/>
            <person name="Brannstrom I.O."/>
            <person name="Guillou S."/>
            <person name="Cros-Aarteil S."/>
            <person name="Calhoun S."/>
            <person name="Haridas S."/>
            <person name="Kuo A."/>
            <person name="Mondo S."/>
            <person name="Pangilinan J."/>
            <person name="Riley R."/>
            <person name="LaButti K."/>
            <person name="Andreopoulos B."/>
            <person name="Lipzen A."/>
            <person name="Chen C."/>
            <person name="Yan M."/>
            <person name="Daum C."/>
            <person name="Ng V."/>
            <person name="Clum A."/>
            <person name="Steindorff A."/>
            <person name="Ohm R.A."/>
            <person name="Martin F."/>
            <person name="Silar P."/>
            <person name="Natvig D.O."/>
            <person name="Lalanne C."/>
            <person name="Gautier V."/>
            <person name="Ament-Velasquez S.L."/>
            <person name="Kruys A."/>
            <person name="Hutchinson M.I."/>
            <person name="Powell A.J."/>
            <person name="Barry K."/>
            <person name="Miller A.N."/>
            <person name="Grigoriev I.V."/>
            <person name="Debuchy R."/>
            <person name="Gladieux P."/>
            <person name="Hiltunen Thoren M."/>
            <person name="Johannesson H."/>
        </authorList>
    </citation>
    <scope>NUCLEOTIDE SEQUENCE</scope>
    <source>
        <strain evidence="7">CBS 958.72</strain>
    </source>
</reference>
<dbReference type="InterPro" id="IPR036296">
    <property type="entry name" value="SKP1-like_dim_sf"/>
</dbReference>
<evidence type="ECO:0000313" key="7">
    <source>
        <dbReference type="EMBL" id="KAK3376468.1"/>
    </source>
</evidence>
<dbReference type="AlphaFoldDB" id="A0AAE0NAU4"/>
<evidence type="ECO:0000256" key="3">
    <source>
        <dbReference type="ARBA" id="ARBA00045385"/>
    </source>
</evidence>
<feature type="domain" description="SKP1 component dimerisation" evidence="5">
    <location>
        <begin position="152"/>
        <end position="198"/>
    </location>
</feature>
<reference evidence="7" key="2">
    <citation type="submission" date="2023-06" db="EMBL/GenBank/DDBJ databases">
        <authorList>
            <consortium name="Lawrence Berkeley National Laboratory"/>
            <person name="Haridas S."/>
            <person name="Hensen N."/>
            <person name="Bonometti L."/>
            <person name="Westerberg I."/>
            <person name="Brannstrom I.O."/>
            <person name="Guillou S."/>
            <person name="Cros-Aarteil S."/>
            <person name="Calhoun S."/>
            <person name="Kuo A."/>
            <person name="Mondo S."/>
            <person name="Pangilinan J."/>
            <person name="Riley R."/>
            <person name="Labutti K."/>
            <person name="Andreopoulos B."/>
            <person name="Lipzen A."/>
            <person name="Chen C."/>
            <person name="Yanf M."/>
            <person name="Daum C."/>
            <person name="Ng V."/>
            <person name="Clum A."/>
            <person name="Steindorff A."/>
            <person name="Ohm R."/>
            <person name="Martin F."/>
            <person name="Silar P."/>
            <person name="Natvig D."/>
            <person name="Lalanne C."/>
            <person name="Gautier V."/>
            <person name="Ament-Velasquez S.L."/>
            <person name="Kruys A."/>
            <person name="Hutchinson M.I."/>
            <person name="Powell A.J."/>
            <person name="Barry K."/>
            <person name="Miller A.N."/>
            <person name="Grigoriev I.V."/>
            <person name="Debuchy R."/>
            <person name="Gladieux P."/>
            <person name="Thoren M.H."/>
            <person name="Johannesson H."/>
        </authorList>
    </citation>
    <scope>NUCLEOTIDE SEQUENCE</scope>
    <source>
        <strain evidence="7">CBS 958.72</strain>
    </source>
</reference>
<comment type="caution">
    <text evidence="7">The sequence shown here is derived from an EMBL/GenBank/DDBJ whole genome shotgun (WGS) entry which is preliminary data.</text>
</comment>
<feature type="domain" description="SKP1 component POZ" evidence="6">
    <location>
        <begin position="15"/>
        <end position="70"/>
    </location>
</feature>
<sequence>MAPTHISVKNVDNGRDGEVFTITYQAAMQSGILKDLISDFEHASFDEAIPLMGNISDHTLGRIISWLTIHSRDVARITEQVKEFLENPQNRQPPTGPGMDDDAVNKALSSQERTLVAEKLKTLTPWDVQFFEVPTDEVFDILLAANYLDIQRLVDFSSQTVANMIKGKTTEQIRDLFGIVNDFTPEEEDELRRTEGWALPRCDWTPEQWQ</sequence>
<dbReference type="InterPro" id="IPR001232">
    <property type="entry name" value="SKP1-like"/>
</dbReference>
<dbReference type="Gene3D" id="3.30.710.10">
    <property type="entry name" value="Potassium Channel Kv1.1, Chain A"/>
    <property type="match status" value="1"/>
</dbReference>
<evidence type="ECO:0000313" key="8">
    <source>
        <dbReference type="Proteomes" id="UP001287356"/>
    </source>
</evidence>
<keyword evidence="2 4" id="KW-0833">Ubl conjugation pathway</keyword>
<gene>
    <name evidence="7" type="ORF">B0T24DRAFT_700066</name>
</gene>
<comment type="function">
    <text evidence="3">Essential component of the SCF (SKP1-CUL1-F-box protein) E3 ubiquitin ligase complexes, which mediate the ubiquitination and subsequent proteasomal degradation of target proteins. Controls sulfur metabolite repression, probably by mediating the inactivation or degradation of the metR transcription factor.</text>
</comment>
<accession>A0AAE0NAU4</accession>
<dbReference type="Pfam" id="PF01466">
    <property type="entry name" value="Skp1"/>
    <property type="match status" value="1"/>
</dbReference>
<dbReference type="PANTHER" id="PTHR11165">
    <property type="entry name" value="SKP1"/>
    <property type="match status" value="1"/>
</dbReference>
<evidence type="ECO:0000256" key="2">
    <source>
        <dbReference type="ARBA" id="ARBA00022786"/>
    </source>
</evidence>
<dbReference type="Pfam" id="PF03931">
    <property type="entry name" value="Skp1_POZ"/>
    <property type="match status" value="1"/>
</dbReference>
<dbReference type="SUPFAM" id="SSF81382">
    <property type="entry name" value="Skp1 dimerisation domain-like"/>
    <property type="match status" value="1"/>
</dbReference>
<evidence type="ECO:0000256" key="1">
    <source>
        <dbReference type="ARBA" id="ARBA00009993"/>
    </source>
</evidence>
<dbReference type="InterPro" id="IPR016073">
    <property type="entry name" value="Skp1_comp_POZ"/>
</dbReference>